<dbReference type="EMBL" id="CM047741">
    <property type="protein sequence ID" value="KAJ0038784.1"/>
    <property type="molecule type" value="Genomic_DNA"/>
</dbReference>
<protein>
    <submittedName>
        <fullName evidence="1">Uncharacterized protein</fullName>
    </submittedName>
</protein>
<organism evidence="1 2">
    <name type="scientific">Pistacia integerrima</name>
    <dbReference type="NCBI Taxonomy" id="434235"/>
    <lineage>
        <taxon>Eukaryota</taxon>
        <taxon>Viridiplantae</taxon>
        <taxon>Streptophyta</taxon>
        <taxon>Embryophyta</taxon>
        <taxon>Tracheophyta</taxon>
        <taxon>Spermatophyta</taxon>
        <taxon>Magnoliopsida</taxon>
        <taxon>eudicotyledons</taxon>
        <taxon>Gunneridae</taxon>
        <taxon>Pentapetalae</taxon>
        <taxon>rosids</taxon>
        <taxon>malvids</taxon>
        <taxon>Sapindales</taxon>
        <taxon>Anacardiaceae</taxon>
        <taxon>Pistacia</taxon>
    </lineage>
</organism>
<keyword evidence="2" id="KW-1185">Reference proteome</keyword>
<proteinExistence type="predicted"/>
<reference evidence="2" key="1">
    <citation type="journal article" date="2023" name="G3 (Bethesda)">
        <title>Genome assembly and association tests identify interacting loci associated with vigor, precocity, and sex in interspecific pistachio rootstocks.</title>
        <authorList>
            <person name="Palmer W."/>
            <person name="Jacygrad E."/>
            <person name="Sagayaradj S."/>
            <person name="Cavanaugh K."/>
            <person name="Han R."/>
            <person name="Bertier L."/>
            <person name="Beede B."/>
            <person name="Kafkas S."/>
            <person name="Golino D."/>
            <person name="Preece J."/>
            <person name="Michelmore R."/>
        </authorList>
    </citation>
    <scope>NUCLEOTIDE SEQUENCE [LARGE SCALE GENOMIC DNA]</scope>
</reference>
<comment type="caution">
    <text evidence="1">The sequence shown here is derived from an EMBL/GenBank/DDBJ whole genome shotgun (WGS) entry which is preliminary data.</text>
</comment>
<name>A0ACC0YMX7_9ROSI</name>
<gene>
    <name evidence="1" type="ORF">Pint_22972</name>
</gene>
<sequence>MYQFFKEKEPSAGHNSGSQEAYASLNVSKRKVESCGTAKTRCQSVKIMNDDKSGSPRLRVTVHAVTQSSPSAVLSFIESVPQGAHITHITVDDSDKRSHSEPSGPSSSNVLRDVHIVRTQELYFFLDFFNIIILQCNVTYLVFIMSGQLTEDFLELAKDNTDKDLETCGVLGAFLV</sequence>
<evidence type="ECO:0000313" key="1">
    <source>
        <dbReference type="EMBL" id="KAJ0038784.1"/>
    </source>
</evidence>
<dbReference type="Proteomes" id="UP001163603">
    <property type="component" value="Chromosome 6"/>
</dbReference>
<accession>A0ACC0YMX7</accession>
<evidence type="ECO:0000313" key="2">
    <source>
        <dbReference type="Proteomes" id="UP001163603"/>
    </source>
</evidence>